<organism evidence="2 3">
    <name type="scientific">Hirsutella minnesotensis 3608</name>
    <dbReference type="NCBI Taxonomy" id="1043627"/>
    <lineage>
        <taxon>Eukaryota</taxon>
        <taxon>Fungi</taxon>
        <taxon>Dikarya</taxon>
        <taxon>Ascomycota</taxon>
        <taxon>Pezizomycotina</taxon>
        <taxon>Sordariomycetes</taxon>
        <taxon>Hypocreomycetidae</taxon>
        <taxon>Hypocreales</taxon>
        <taxon>Ophiocordycipitaceae</taxon>
        <taxon>Hirsutella</taxon>
    </lineage>
</organism>
<evidence type="ECO:0000259" key="1">
    <source>
        <dbReference type="Pfam" id="PF00425"/>
    </source>
</evidence>
<accession>A0A0F7ZPN7</accession>
<keyword evidence="3" id="KW-1185">Reference proteome</keyword>
<evidence type="ECO:0000313" key="3">
    <source>
        <dbReference type="Proteomes" id="UP000054481"/>
    </source>
</evidence>
<name>A0A0F7ZPN7_9HYPO</name>
<dbReference type="NCBIfam" id="TIGR03494">
    <property type="entry name" value="salicyl_syn"/>
    <property type="match status" value="1"/>
</dbReference>
<dbReference type="Gene3D" id="3.60.120.10">
    <property type="entry name" value="Anthranilate synthase"/>
    <property type="match status" value="1"/>
</dbReference>
<reference evidence="2 3" key="1">
    <citation type="journal article" date="2014" name="Genome Biol. Evol.">
        <title>Comparative genomics and transcriptomics analyses reveal divergent lifestyle features of nematode endoparasitic fungus Hirsutella minnesotensis.</title>
        <authorList>
            <person name="Lai Y."/>
            <person name="Liu K."/>
            <person name="Zhang X."/>
            <person name="Zhang X."/>
            <person name="Li K."/>
            <person name="Wang N."/>
            <person name="Shu C."/>
            <person name="Wu Y."/>
            <person name="Wang C."/>
            <person name="Bushley K.E."/>
            <person name="Xiang M."/>
            <person name="Liu X."/>
        </authorList>
    </citation>
    <scope>NUCLEOTIDE SEQUENCE [LARGE SCALE GENOMIC DNA]</scope>
    <source>
        <strain evidence="2 3">3608</strain>
    </source>
</reference>
<dbReference type="GO" id="GO:0016833">
    <property type="term" value="F:oxo-acid-lyase activity"/>
    <property type="evidence" value="ECO:0007669"/>
    <property type="project" value="InterPro"/>
</dbReference>
<dbReference type="InterPro" id="IPR019999">
    <property type="entry name" value="Anth_synth_I-like"/>
</dbReference>
<dbReference type="InterPro" id="IPR015890">
    <property type="entry name" value="Chorismate_C"/>
</dbReference>
<dbReference type="PANTHER" id="PTHR11236">
    <property type="entry name" value="AMINOBENZOATE/ANTHRANILATE SYNTHASE"/>
    <property type="match status" value="1"/>
</dbReference>
<gene>
    <name evidence="2" type="ORF">HIM_04644</name>
</gene>
<dbReference type="OrthoDB" id="4925882at2759"/>
<evidence type="ECO:0000313" key="2">
    <source>
        <dbReference type="EMBL" id="KJZ75820.1"/>
    </source>
</evidence>
<sequence>MVRFYKPIALPSPRDQLDITVAILRNRQTEEYYAYENNDTWNIGLRSHASLVIDAHGKKATTIDRHGRRETHSIHEPINDMARAFSLEHSAHGKVFGQVGFNYSAHISGQAYIPGQWPMLSLMAPCVQVAISRNGVTVTGHDEDEARAVFDLIQTHRTGGNTHPVPDCFMSIDLEAHPDDYKTRVARAVSEINKGRFTKVVPSHIVRLPIRVDMLATLYHGRRANTPARTFALSHAGIEAIGFSPEVSLSVHGHVAFTEALAGTRLLDAVDMKKLTHPLLADPKEVLEHVGAIKGSIARLSRLCSPDSIAVKDFMSVVHRGNVHHLFSHVTGCMLPGKDGWDALAGLNITVPGLADEENLEAIRVFEPRPRELYCGSVLMLDGAEAFEAALALRAIFQDHDRQWLQAGAGVTSLSDPEREFAEVCEKLSSVAPYVVGQTGSS</sequence>
<protein>
    <recommendedName>
        <fullName evidence="1">Chorismate-utilising enzyme C-terminal domain-containing protein</fullName>
    </recommendedName>
</protein>
<dbReference type="InterPro" id="IPR005801">
    <property type="entry name" value="ADC_synthase"/>
</dbReference>
<dbReference type="GO" id="GO:0000162">
    <property type="term" value="P:L-tryptophan biosynthetic process"/>
    <property type="evidence" value="ECO:0007669"/>
    <property type="project" value="TreeGrafter"/>
</dbReference>
<dbReference type="GO" id="GO:0008909">
    <property type="term" value="F:isochorismate synthase activity"/>
    <property type="evidence" value="ECO:0007669"/>
    <property type="project" value="InterPro"/>
</dbReference>
<dbReference type="PANTHER" id="PTHR11236:SF9">
    <property type="entry name" value="ANTHRANILATE SYNTHASE COMPONENT 1"/>
    <property type="match status" value="1"/>
</dbReference>
<dbReference type="InterPro" id="IPR019996">
    <property type="entry name" value="Salicylate_synthase"/>
</dbReference>
<dbReference type="Pfam" id="PF00425">
    <property type="entry name" value="Chorismate_bind"/>
    <property type="match status" value="1"/>
</dbReference>
<feature type="domain" description="Chorismate-utilising enzyme C-terminal" evidence="1">
    <location>
        <begin position="179"/>
        <end position="427"/>
    </location>
</feature>
<dbReference type="SUPFAM" id="SSF56322">
    <property type="entry name" value="ADC synthase"/>
    <property type="match status" value="1"/>
</dbReference>
<proteinExistence type="predicted"/>
<dbReference type="EMBL" id="KQ030514">
    <property type="protein sequence ID" value="KJZ75820.1"/>
    <property type="molecule type" value="Genomic_DNA"/>
</dbReference>
<dbReference type="Proteomes" id="UP000054481">
    <property type="component" value="Unassembled WGS sequence"/>
</dbReference>
<dbReference type="AlphaFoldDB" id="A0A0F7ZPN7"/>